<comment type="caution">
    <text evidence="2">The sequence shown here is derived from an EMBL/GenBank/DDBJ whole genome shotgun (WGS) entry which is preliminary data.</text>
</comment>
<feature type="compositionally biased region" description="Basic residues" evidence="1">
    <location>
        <begin position="1"/>
        <end position="12"/>
    </location>
</feature>
<gene>
    <name evidence="2" type="ORF">BN12_660017</name>
</gene>
<name>A0A077M4C0_9MICO</name>
<dbReference type="SUPFAM" id="SSF47598">
    <property type="entry name" value="Ribbon-helix-helix"/>
    <property type="match status" value="1"/>
</dbReference>
<feature type="compositionally biased region" description="Basic residues" evidence="1">
    <location>
        <begin position="20"/>
        <end position="46"/>
    </location>
</feature>
<evidence type="ECO:0000256" key="1">
    <source>
        <dbReference type="SAM" id="MobiDB-lite"/>
    </source>
</evidence>
<evidence type="ECO:0008006" key="4">
    <source>
        <dbReference type="Google" id="ProtNLM"/>
    </source>
</evidence>
<dbReference type="AlphaFoldDB" id="A0A077M4C0"/>
<feature type="compositionally biased region" description="Basic and acidic residues" evidence="1">
    <location>
        <begin position="231"/>
        <end position="240"/>
    </location>
</feature>
<protein>
    <recommendedName>
        <fullName evidence="4">Toxin-antitoxin system HicB family antitoxin</fullName>
    </recommendedName>
</protein>
<feature type="compositionally biased region" description="Basic residues" evidence="1">
    <location>
        <begin position="195"/>
        <end position="229"/>
    </location>
</feature>
<dbReference type="InterPro" id="IPR010985">
    <property type="entry name" value="Ribbon_hlx_hlx"/>
</dbReference>
<evidence type="ECO:0000313" key="3">
    <source>
        <dbReference type="Proteomes" id="UP000035721"/>
    </source>
</evidence>
<dbReference type="EMBL" id="CAJB01000399">
    <property type="protein sequence ID" value="CCH79947.1"/>
    <property type="molecule type" value="Genomic_DNA"/>
</dbReference>
<reference evidence="2 3" key="1">
    <citation type="journal article" date="2013" name="ISME J.">
        <title>A metabolic model for members of the genus Tetrasphaera involved in enhanced biological phosphorus removal.</title>
        <authorList>
            <person name="Kristiansen R."/>
            <person name="Nguyen H.T.T."/>
            <person name="Saunders A.M."/>
            <person name="Nielsen J.L."/>
            <person name="Wimmer R."/>
            <person name="Le V.Q."/>
            <person name="McIlroy S.J."/>
            <person name="Petrovski S."/>
            <person name="Seviour R.J."/>
            <person name="Calteau A."/>
            <person name="Nielsen K.L."/>
            <person name="Nielsen P.H."/>
        </authorList>
    </citation>
    <scope>NUCLEOTIDE SEQUENCE [LARGE SCALE GENOMIC DNA]</scope>
    <source>
        <strain evidence="2 3">T1-X7</strain>
    </source>
</reference>
<keyword evidence="3" id="KW-1185">Reference proteome</keyword>
<feature type="compositionally biased region" description="Basic residues" evidence="1">
    <location>
        <begin position="83"/>
        <end position="101"/>
    </location>
</feature>
<evidence type="ECO:0000313" key="2">
    <source>
        <dbReference type="EMBL" id="CCH79947.1"/>
    </source>
</evidence>
<feature type="region of interest" description="Disordered" evidence="1">
    <location>
        <begin position="119"/>
        <end position="254"/>
    </location>
</feature>
<organism evidence="2 3">
    <name type="scientific">Nostocoides japonicum T1-X7</name>
    <dbReference type="NCBI Taxonomy" id="1194083"/>
    <lineage>
        <taxon>Bacteria</taxon>
        <taxon>Bacillati</taxon>
        <taxon>Actinomycetota</taxon>
        <taxon>Actinomycetes</taxon>
        <taxon>Micrococcales</taxon>
        <taxon>Intrasporangiaceae</taxon>
        <taxon>Nostocoides</taxon>
    </lineage>
</organism>
<feature type="region of interest" description="Disordered" evidence="1">
    <location>
        <begin position="305"/>
        <end position="326"/>
    </location>
</feature>
<dbReference type="Gene3D" id="1.10.1220.10">
    <property type="entry name" value="Met repressor-like"/>
    <property type="match status" value="1"/>
</dbReference>
<dbReference type="Proteomes" id="UP000035721">
    <property type="component" value="Unassembled WGS sequence"/>
</dbReference>
<dbReference type="GO" id="GO:0006355">
    <property type="term" value="P:regulation of DNA-templated transcription"/>
    <property type="evidence" value="ECO:0007669"/>
    <property type="project" value="InterPro"/>
</dbReference>
<accession>A0A077M4C0</accession>
<feature type="region of interest" description="Disordered" evidence="1">
    <location>
        <begin position="1"/>
        <end position="105"/>
    </location>
</feature>
<sequence>MRLARLPRHRRREPLDLGPHRRPRPRRDGPRHRPPGPHLRRPVLRHLRGDRDPSRVLVGPSAHGAPLGQHPGPQLRDEPAQGQRRRGQPRGDRRHRRVAGRRHGEVDVCRRQLRHLHLRPGRVGPPARRGDASVRRHRGDRHVPARVDGHRRRRAGARGVGAGRRRRSAGPRGAYLPPRLRAGDRPGDAAPPAGQRRRRRPVPDRRGRRRDGRARARTAHGARRRRARRGAQGEHGEQPHGRPLRRPAALAHRQRRIPLHVTARRQVLLRMDPAIHDALTRWADDELRSLNAHVELLLRRALTEAGRMPKKAGPLPRRGRPPAARD</sequence>
<dbReference type="InterPro" id="IPR013321">
    <property type="entry name" value="Arc_rbn_hlx_hlx"/>
</dbReference>
<dbReference type="STRING" id="1194083.BN12_660017"/>
<proteinExistence type="predicted"/>